<protein>
    <submittedName>
        <fullName evidence="3">Carbamoyl phosphate synthase-like protein</fullName>
    </submittedName>
</protein>
<dbReference type="KEGG" id="sdyn:Mal52_29050"/>
<dbReference type="GO" id="GO:0005524">
    <property type="term" value="F:ATP binding"/>
    <property type="evidence" value="ECO:0007669"/>
    <property type="project" value="UniProtKB-UniRule"/>
</dbReference>
<evidence type="ECO:0000313" key="3">
    <source>
        <dbReference type="EMBL" id="QDU44424.1"/>
    </source>
</evidence>
<evidence type="ECO:0000259" key="2">
    <source>
        <dbReference type="PROSITE" id="PS50975"/>
    </source>
</evidence>
<dbReference type="Gene3D" id="3.40.50.11770">
    <property type="match status" value="1"/>
</dbReference>
<dbReference type="InterPro" id="IPR003806">
    <property type="entry name" value="ATP-grasp_PylC-type"/>
</dbReference>
<organism evidence="3 4">
    <name type="scientific">Symmachiella dynata</name>
    <dbReference type="NCBI Taxonomy" id="2527995"/>
    <lineage>
        <taxon>Bacteria</taxon>
        <taxon>Pseudomonadati</taxon>
        <taxon>Planctomycetota</taxon>
        <taxon>Planctomycetia</taxon>
        <taxon>Planctomycetales</taxon>
        <taxon>Planctomycetaceae</taxon>
        <taxon>Symmachiella</taxon>
    </lineage>
</organism>
<reference evidence="3 4" key="1">
    <citation type="submission" date="2019-02" db="EMBL/GenBank/DDBJ databases">
        <title>Deep-cultivation of Planctomycetes and their phenomic and genomic characterization uncovers novel biology.</title>
        <authorList>
            <person name="Wiegand S."/>
            <person name="Jogler M."/>
            <person name="Boedeker C."/>
            <person name="Pinto D."/>
            <person name="Vollmers J."/>
            <person name="Rivas-Marin E."/>
            <person name="Kohn T."/>
            <person name="Peeters S.H."/>
            <person name="Heuer A."/>
            <person name="Rast P."/>
            <person name="Oberbeckmann S."/>
            <person name="Bunk B."/>
            <person name="Jeske O."/>
            <person name="Meyerdierks A."/>
            <person name="Storesund J.E."/>
            <person name="Kallscheuer N."/>
            <person name="Luecker S."/>
            <person name="Lage O.M."/>
            <person name="Pohl T."/>
            <person name="Merkel B.J."/>
            <person name="Hornburger P."/>
            <person name="Mueller R.-W."/>
            <person name="Bruemmer F."/>
            <person name="Labrenz M."/>
            <person name="Spormann A.M."/>
            <person name="Op den Camp H."/>
            <person name="Overmann J."/>
            <person name="Amann R."/>
            <person name="Jetten M.S.M."/>
            <person name="Mascher T."/>
            <person name="Medema M.H."/>
            <person name="Devos D.P."/>
            <person name="Kaster A.-K."/>
            <person name="Ovreas L."/>
            <person name="Rohde M."/>
            <person name="Galperin M.Y."/>
            <person name="Jogler C."/>
        </authorList>
    </citation>
    <scope>NUCLEOTIDE SEQUENCE [LARGE SCALE GENOMIC DNA]</scope>
    <source>
        <strain evidence="3 4">Mal52</strain>
    </source>
</reference>
<dbReference type="Pfam" id="PF02655">
    <property type="entry name" value="ATP-grasp_3"/>
    <property type="match status" value="1"/>
</dbReference>
<feature type="domain" description="ATP-grasp" evidence="2">
    <location>
        <begin position="129"/>
        <end position="319"/>
    </location>
</feature>
<dbReference type="Gene3D" id="2.30.36.100">
    <property type="match status" value="1"/>
</dbReference>
<dbReference type="InterPro" id="IPR011761">
    <property type="entry name" value="ATP-grasp"/>
</dbReference>
<dbReference type="PROSITE" id="PS50975">
    <property type="entry name" value="ATP_GRASP"/>
    <property type="match status" value="1"/>
</dbReference>
<gene>
    <name evidence="3" type="ORF">Mal52_29050</name>
</gene>
<dbReference type="Pfam" id="PF18301">
    <property type="entry name" value="preATP-grasp_3"/>
    <property type="match status" value="1"/>
</dbReference>
<dbReference type="EMBL" id="CP036276">
    <property type="protein sequence ID" value="QDU44424.1"/>
    <property type="molecule type" value="Genomic_DNA"/>
</dbReference>
<proteinExistence type="predicted"/>
<dbReference type="Proteomes" id="UP000319383">
    <property type="component" value="Chromosome"/>
</dbReference>
<dbReference type="PIRSF" id="PIRSF016766">
    <property type="entry name" value="UCP016766_ATPgrasp"/>
    <property type="match status" value="1"/>
</dbReference>
<keyword evidence="1" id="KW-0547">Nucleotide-binding</keyword>
<evidence type="ECO:0000313" key="4">
    <source>
        <dbReference type="Proteomes" id="UP000319383"/>
    </source>
</evidence>
<name>A0A517ZPL8_9PLAN</name>
<keyword evidence="4" id="KW-1185">Reference proteome</keyword>
<dbReference type="Gene3D" id="3.30.470.20">
    <property type="entry name" value="ATP-grasp fold, B domain"/>
    <property type="match status" value="1"/>
</dbReference>
<evidence type="ECO:0000256" key="1">
    <source>
        <dbReference type="PROSITE-ProRule" id="PRU00409"/>
    </source>
</evidence>
<sequence>MRLFVSEFLCSGAWPAELAGSLLDEGRAMLSAFLEDANRIDGIDVVTTWDARLGPPPQGKAEVHWVQTAEEERRLYEQLVKNCDATFLIAPEFDGYLTRRAECVASHNRPLCGPDVAAIRLCADKLELARHLQEAGVATIDTFPFDPSNVEESISSFPCVMKPRYGAGSQETQLMTDAATFKAVVANLDTDSQLHQGIVQPYLPGTPVSIAVIINSLGQCVHRFPPALQRLADDGFFTYQGGQVPVAEIPHAIVERLATEACNAVPGLRGYVGIDLIVPADAPKSAVIVEINPRLTTSYLGYRHLTKENLAERILFPDKLPNPIRWRSETITFTPDGQFSTTP</sequence>
<dbReference type="AlphaFoldDB" id="A0A517ZPL8"/>
<dbReference type="InterPro" id="IPR024710">
    <property type="entry name" value="MfnD"/>
</dbReference>
<dbReference type="InterPro" id="IPR040803">
    <property type="entry name" value="MfnD_preATP-grasp"/>
</dbReference>
<dbReference type="GO" id="GO:0046872">
    <property type="term" value="F:metal ion binding"/>
    <property type="evidence" value="ECO:0007669"/>
    <property type="project" value="InterPro"/>
</dbReference>
<accession>A0A517ZPL8</accession>
<dbReference type="SUPFAM" id="SSF56059">
    <property type="entry name" value="Glutathione synthetase ATP-binding domain-like"/>
    <property type="match status" value="1"/>
</dbReference>
<keyword evidence="1" id="KW-0067">ATP-binding</keyword>